<dbReference type="PANTHER" id="PTHR36509:SF2">
    <property type="entry name" value="BLL3101 PROTEIN"/>
    <property type="match status" value="1"/>
</dbReference>
<sequence>MLDEADHGCSRSGAGTPRHGLPGRALLTVGAAVTVVAGLVTSCGAGSDPGTSSSTTSAASTDAESVATDAYIFGYPLVLMDATRESAMAGVPANRIAAVGPIDPTQNSVVMPNVDTVYASAWLDLRTEPVVLQVPEMADRYWLMQIMDAWTNSTHDPSIIAPQVDDGQGAPYTYAITGPDWSGTLPHTMTRLAMPTETAWMLGRIEYRDSADLPAAQAFQRQLGMAPLSAWQRGERPAPVGDPAAAVAVSPPDQVADMDGRTFFTRLNTLMETNPPAAADQPALDRFATIGIEPGGRVDTVSDDLLNAAVETARNRIPAYRNPKARRENGWEFATNLGSYGTDYPLRAATAWTSLGANLPKDAVYPSLVADATDSTGAPQRYRLKFIGGQTPPAQAFWSLTAYTADGYLASNPAGIYSVGHQVPVMPSPDGSVELAIQADDPGHTVPLGNWLPIPSTGEFRLLLRLYGPDRRALDGTWQPPALTPIPTG</sequence>
<dbReference type="Proteomes" id="UP000586827">
    <property type="component" value="Unassembled WGS sequence"/>
</dbReference>
<feature type="region of interest" description="Disordered" evidence="1">
    <location>
        <begin position="1"/>
        <end position="21"/>
    </location>
</feature>
<feature type="domain" description="DUF1214" evidence="2">
    <location>
        <begin position="363"/>
        <end position="470"/>
    </location>
</feature>
<dbReference type="InterPro" id="IPR037050">
    <property type="entry name" value="DUF1254_sf"/>
</dbReference>
<dbReference type="SUPFAM" id="SSF160935">
    <property type="entry name" value="VPA0735-like"/>
    <property type="match status" value="1"/>
</dbReference>
<evidence type="ECO:0000256" key="1">
    <source>
        <dbReference type="SAM" id="MobiDB-lite"/>
    </source>
</evidence>
<dbReference type="Gene3D" id="2.60.120.600">
    <property type="entry name" value="Domain of unknown function DUF1214, C-terminal domain"/>
    <property type="match status" value="1"/>
</dbReference>
<organism evidence="4 5">
    <name type="scientific">Nocardia uniformis</name>
    <dbReference type="NCBI Taxonomy" id="53432"/>
    <lineage>
        <taxon>Bacteria</taxon>
        <taxon>Bacillati</taxon>
        <taxon>Actinomycetota</taxon>
        <taxon>Actinomycetes</taxon>
        <taxon>Mycobacteriales</taxon>
        <taxon>Nocardiaceae</taxon>
        <taxon>Nocardia</taxon>
    </lineage>
</organism>
<dbReference type="Gene3D" id="2.60.40.1610">
    <property type="entry name" value="Domain of unknown function DUF1254"/>
    <property type="match status" value="1"/>
</dbReference>
<dbReference type="PANTHER" id="PTHR36509">
    <property type="entry name" value="BLL3101 PROTEIN"/>
    <property type="match status" value="1"/>
</dbReference>
<accession>A0A849C4P6</accession>
<dbReference type="RefSeq" id="WP_067522262.1">
    <property type="nucleotide sequence ID" value="NZ_JABELX010000011.1"/>
</dbReference>
<dbReference type="Pfam" id="PF06863">
    <property type="entry name" value="DUF1254"/>
    <property type="match status" value="1"/>
</dbReference>
<feature type="domain" description="DUF1254" evidence="3">
    <location>
        <begin position="100"/>
        <end position="227"/>
    </location>
</feature>
<gene>
    <name evidence="4" type="ORF">HLB23_27755</name>
</gene>
<protein>
    <submittedName>
        <fullName evidence="4">DUF1254 domain-containing protein</fullName>
    </submittedName>
</protein>
<proteinExistence type="predicted"/>
<dbReference type="InterPro" id="IPR037049">
    <property type="entry name" value="DUF1214_C_sf"/>
</dbReference>
<evidence type="ECO:0000259" key="2">
    <source>
        <dbReference type="Pfam" id="PF06742"/>
    </source>
</evidence>
<name>A0A849C4P6_9NOCA</name>
<dbReference type="InterPro" id="IPR010621">
    <property type="entry name" value="DUF1214"/>
</dbReference>
<dbReference type="AlphaFoldDB" id="A0A849C4P6"/>
<comment type="caution">
    <text evidence="4">The sequence shown here is derived from an EMBL/GenBank/DDBJ whole genome shotgun (WGS) entry which is preliminary data.</text>
</comment>
<dbReference type="Pfam" id="PF06742">
    <property type="entry name" value="DUF1214"/>
    <property type="match status" value="1"/>
</dbReference>
<dbReference type="InterPro" id="IPR010679">
    <property type="entry name" value="DUF1254"/>
</dbReference>
<evidence type="ECO:0000313" key="4">
    <source>
        <dbReference type="EMBL" id="NNH73602.1"/>
    </source>
</evidence>
<evidence type="ECO:0000313" key="5">
    <source>
        <dbReference type="Proteomes" id="UP000586827"/>
    </source>
</evidence>
<reference evidence="4 5" key="1">
    <citation type="submission" date="2020-05" db="EMBL/GenBank/DDBJ databases">
        <title>MicrobeNet Type strains.</title>
        <authorList>
            <person name="Nicholson A.C."/>
        </authorList>
    </citation>
    <scope>NUCLEOTIDE SEQUENCE [LARGE SCALE GENOMIC DNA]</scope>
    <source>
        <strain evidence="4 5">JCM 3224</strain>
    </source>
</reference>
<keyword evidence="5" id="KW-1185">Reference proteome</keyword>
<dbReference type="EMBL" id="JABELX010000011">
    <property type="protein sequence ID" value="NNH73602.1"/>
    <property type="molecule type" value="Genomic_DNA"/>
</dbReference>
<evidence type="ECO:0000259" key="3">
    <source>
        <dbReference type="Pfam" id="PF06863"/>
    </source>
</evidence>